<feature type="region of interest" description="Disordered" evidence="4">
    <location>
        <begin position="965"/>
        <end position="1000"/>
    </location>
</feature>
<organism evidence="6 7">
    <name type="scientific">Leptosia nina</name>
    <dbReference type="NCBI Taxonomy" id="320188"/>
    <lineage>
        <taxon>Eukaryota</taxon>
        <taxon>Metazoa</taxon>
        <taxon>Ecdysozoa</taxon>
        <taxon>Arthropoda</taxon>
        <taxon>Hexapoda</taxon>
        <taxon>Insecta</taxon>
        <taxon>Pterygota</taxon>
        <taxon>Neoptera</taxon>
        <taxon>Endopterygota</taxon>
        <taxon>Lepidoptera</taxon>
        <taxon>Glossata</taxon>
        <taxon>Ditrysia</taxon>
        <taxon>Papilionoidea</taxon>
        <taxon>Pieridae</taxon>
        <taxon>Pierinae</taxon>
        <taxon>Leptosia</taxon>
    </lineage>
</organism>
<feature type="chain" id="PRO_5043976424" description="UDP-glycosyltransferase" evidence="5">
    <location>
        <begin position="21"/>
        <end position="1016"/>
    </location>
</feature>
<dbReference type="AlphaFoldDB" id="A0AAV1JDW2"/>
<dbReference type="CDD" id="cd03784">
    <property type="entry name" value="GT1_Gtf-like"/>
    <property type="match status" value="2"/>
</dbReference>
<keyword evidence="3" id="KW-0808">Transferase</keyword>
<accession>A0AAV1JDW2</accession>
<feature type="signal peptide" evidence="5">
    <location>
        <begin position="1"/>
        <end position="20"/>
    </location>
</feature>
<evidence type="ECO:0000313" key="7">
    <source>
        <dbReference type="Proteomes" id="UP001497472"/>
    </source>
</evidence>
<dbReference type="InterPro" id="IPR035595">
    <property type="entry name" value="UDP_glycos_trans_CS"/>
</dbReference>
<proteinExistence type="inferred from homology"/>
<keyword evidence="2" id="KW-0328">Glycosyltransferase</keyword>
<protein>
    <recommendedName>
        <fullName evidence="8">UDP-glycosyltransferase</fullName>
    </recommendedName>
</protein>
<name>A0AAV1JDW2_9NEOP</name>
<evidence type="ECO:0008006" key="8">
    <source>
        <dbReference type="Google" id="ProtNLM"/>
    </source>
</evidence>
<dbReference type="FunFam" id="3.40.50.2000:FF:000021">
    <property type="entry name" value="UDP-glucuronosyltransferase"/>
    <property type="match status" value="1"/>
</dbReference>
<dbReference type="PANTHER" id="PTHR48043">
    <property type="entry name" value="EG:EG0003.4 PROTEIN-RELATED"/>
    <property type="match status" value="1"/>
</dbReference>
<comment type="caution">
    <text evidence="6">The sequence shown here is derived from an EMBL/GenBank/DDBJ whole genome shotgun (WGS) entry which is preliminary data.</text>
</comment>
<evidence type="ECO:0000256" key="2">
    <source>
        <dbReference type="ARBA" id="ARBA00022676"/>
    </source>
</evidence>
<dbReference type="PROSITE" id="PS00375">
    <property type="entry name" value="UDPGT"/>
    <property type="match status" value="2"/>
</dbReference>
<dbReference type="FunFam" id="3.40.50.2000:FF:000050">
    <property type="entry name" value="UDP-glucuronosyltransferase"/>
    <property type="match status" value="1"/>
</dbReference>
<sequence length="1016" mass="117123">MFDKLLFLLIVVLTIRESKGARILVVVPTPSISHQIIFRPLTLELAKRGHEVTVITTDPAFTDVNRPENLTEIDIHDVTYSLWKNKLKETDLKFGQKEGIFVFMKELSLLNGMFLEVQMKTEGVQNIINKDEKYYDLLVTEAFSRPALMFSHIFKAPLIQLSSFGMWLDSENIIGAPRHLFLYPNMINQRLYNLTFSEKVYELYKHYCILNMWYDTEQTELISLKKYFGGDVPPYEELYKNVDMLFLNIHPMLSNNQPLPPNVISIWGIHTKPVKSLPEDLERYLTSSKNGVIYLSFGTNALSSMLPPEKVQILINAFSKLPFNILWKWEQDELPGKPENVKIVKWFPQSDLLHHPNIKLFITQCGLQSLEEAINAGVPLIGIPMLGDQWYNAELFEYHKIGLKLDLDVLTEDTLTNAIFKMTNDYSFKDNIISLRTIMHDQIEGGLDRAVWWTEYVLRHGGAKHLRPAGANMTWLEYLEAEFVLKLIILTTLTCSSGAKILVVVPTPSISHQVVFRPLTQELASRGHEVTVITPNPVFTKDSRPANLTEIDVHDVTYGHWKGRNKENSAKFGNKDGLFEVVWDLTSGMGDILETQLKTKEVQDIIQNKNKTYYDLLMIEAFIRPTILFSHIFKAPVIQISSLGMPFGNEDIVGVPTHPFLYPTFMHQRLYNLTFWEKFYELYKHYWIQYTWYKSEDKEVNRLKKYFGNDVPCYRTLYDNVDMLFLNIHPLWTNNQPVPSNVISIWGIHKKEEKPLPEDLQKYLNSSKNGVIYLSFGSNVLSSMLPAEKIQILINTFSKLPFDIVWKWEEDELPGKSENIKVSKWLPQSDLLRHPKVKLFITQGGLQSTEEAINAGVPLIAIPMFGDQWYNLQKYEFYKIGMGLELENLSEDKLTNAIMTVINDQSFKKNIKRLSTLMSDHPQGALDRAVWWTEYVLRHGGAKHFRAAGANISWAEYYEVELHGPPNSAPPHNASNRTRRSGSPQHAQRRPRRSRESAPRCHTITLNCTLPADTCT</sequence>
<dbReference type="InterPro" id="IPR050271">
    <property type="entry name" value="UDP-glycosyltransferase"/>
</dbReference>
<reference evidence="6 7" key="1">
    <citation type="submission" date="2023-11" db="EMBL/GenBank/DDBJ databases">
        <authorList>
            <person name="Okamura Y."/>
        </authorList>
    </citation>
    <scope>NUCLEOTIDE SEQUENCE [LARGE SCALE GENOMIC DNA]</scope>
</reference>
<dbReference type="Pfam" id="PF00201">
    <property type="entry name" value="UDPGT"/>
    <property type="match status" value="2"/>
</dbReference>
<dbReference type="SUPFAM" id="SSF53756">
    <property type="entry name" value="UDP-Glycosyltransferase/glycogen phosphorylase"/>
    <property type="match status" value="2"/>
</dbReference>
<dbReference type="EMBL" id="CAVLEF010000009">
    <property type="protein sequence ID" value="CAK1547653.1"/>
    <property type="molecule type" value="Genomic_DNA"/>
</dbReference>
<evidence type="ECO:0000256" key="1">
    <source>
        <dbReference type="ARBA" id="ARBA00009995"/>
    </source>
</evidence>
<keyword evidence="5" id="KW-0732">Signal</keyword>
<comment type="similarity">
    <text evidence="1">Belongs to the UDP-glycosyltransferase family.</text>
</comment>
<evidence type="ECO:0000256" key="3">
    <source>
        <dbReference type="ARBA" id="ARBA00022679"/>
    </source>
</evidence>
<evidence type="ECO:0000256" key="4">
    <source>
        <dbReference type="SAM" id="MobiDB-lite"/>
    </source>
</evidence>
<dbReference type="Gene3D" id="3.40.50.2000">
    <property type="entry name" value="Glycogen Phosphorylase B"/>
    <property type="match status" value="4"/>
</dbReference>
<dbReference type="PANTHER" id="PTHR48043:SF159">
    <property type="entry name" value="EG:EG0003.4 PROTEIN-RELATED"/>
    <property type="match status" value="1"/>
</dbReference>
<evidence type="ECO:0000313" key="6">
    <source>
        <dbReference type="EMBL" id="CAK1547653.1"/>
    </source>
</evidence>
<gene>
    <name evidence="6" type="ORF">LNINA_LOCUS7113</name>
</gene>
<evidence type="ECO:0000256" key="5">
    <source>
        <dbReference type="SAM" id="SignalP"/>
    </source>
</evidence>
<keyword evidence="7" id="KW-1185">Reference proteome</keyword>
<dbReference type="Proteomes" id="UP001497472">
    <property type="component" value="Unassembled WGS sequence"/>
</dbReference>
<dbReference type="GO" id="GO:0008194">
    <property type="term" value="F:UDP-glycosyltransferase activity"/>
    <property type="evidence" value="ECO:0007669"/>
    <property type="project" value="InterPro"/>
</dbReference>
<dbReference type="InterPro" id="IPR002213">
    <property type="entry name" value="UDP_glucos_trans"/>
</dbReference>